<keyword evidence="1" id="KW-0732">Signal</keyword>
<organism evidence="2 3">
    <name type="scientific">Hermetia illucens</name>
    <name type="common">Black soldier fly</name>
    <dbReference type="NCBI Taxonomy" id="343691"/>
    <lineage>
        <taxon>Eukaryota</taxon>
        <taxon>Metazoa</taxon>
        <taxon>Ecdysozoa</taxon>
        <taxon>Arthropoda</taxon>
        <taxon>Hexapoda</taxon>
        <taxon>Insecta</taxon>
        <taxon>Pterygota</taxon>
        <taxon>Neoptera</taxon>
        <taxon>Endopterygota</taxon>
        <taxon>Diptera</taxon>
        <taxon>Brachycera</taxon>
        <taxon>Stratiomyomorpha</taxon>
        <taxon>Stratiomyidae</taxon>
        <taxon>Hermetiinae</taxon>
        <taxon>Hermetia</taxon>
    </lineage>
</organism>
<evidence type="ECO:0000313" key="3">
    <source>
        <dbReference type="Proteomes" id="UP000594454"/>
    </source>
</evidence>
<evidence type="ECO:0000313" key="2">
    <source>
        <dbReference type="EMBL" id="CAD7080877.1"/>
    </source>
</evidence>
<protein>
    <submittedName>
        <fullName evidence="2">Uncharacterized protein</fullName>
    </submittedName>
</protein>
<accession>A0A7R8UHX8</accession>
<proteinExistence type="predicted"/>
<keyword evidence="3" id="KW-1185">Reference proteome</keyword>
<dbReference type="InParanoid" id="A0A7R8UHX8"/>
<reference evidence="2 3" key="1">
    <citation type="submission" date="2020-11" db="EMBL/GenBank/DDBJ databases">
        <authorList>
            <person name="Wallbank WR R."/>
            <person name="Pardo Diaz C."/>
            <person name="Kozak K."/>
            <person name="Martin S."/>
            <person name="Jiggins C."/>
            <person name="Moest M."/>
            <person name="Warren A I."/>
            <person name="Generalovic N T."/>
            <person name="Byers J.R.P. K."/>
            <person name="Montejo-Kovacevich G."/>
            <person name="Yen C E."/>
        </authorList>
    </citation>
    <scope>NUCLEOTIDE SEQUENCE [LARGE SCALE GENOMIC DNA]</scope>
</reference>
<feature type="signal peptide" evidence="1">
    <location>
        <begin position="1"/>
        <end position="16"/>
    </location>
</feature>
<feature type="chain" id="PRO_5030824444" evidence="1">
    <location>
        <begin position="17"/>
        <end position="126"/>
    </location>
</feature>
<name>A0A7R8UHX8_HERIL</name>
<dbReference type="AlphaFoldDB" id="A0A7R8UHX8"/>
<dbReference type="EMBL" id="LR899010">
    <property type="protein sequence ID" value="CAD7080877.1"/>
    <property type="molecule type" value="Genomic_DNA"/>
</dbReference>
<evidence type="ECO:0000256" key="1">
    <source>
        <dbReference type="SAM" id="SignalP"/>
    </source>
</evidence>
<gene>
    <name evidence="2" type="ORF">HERILL_LOCUS4013</name>
</gene>
<sequence length="126" mass="12318">MKFVVLAVALIGTASASLVAPLGHGYSGLGWGHSAVGGPVVASVAPAISTYSAHAVSAPVVASVAPVISSYHAAPALVSAPALTAHAVATPIISAHSGLASPVIGHGWGHDVIALDLWKKKKAAAH</sequence>
<dbReference type="Proteomes" id="UP000594454">
    <property type="component" value="Chromosome 2"/>
</dbReference>